<reference evidence="1 2" key="1">
    <citation type="journal article" date="2021" name="Commun. Biol.">
        <title>The genome of Shorea leprosula (Dipterocarpaceae) highlights the ecological relevance of drought in aseasonal tropical rainforests.</title>
        <authorList>
            <person name="Ng K.K.S."/>
            <person name="Kobayashi M.J."/>
            <person name="Fawcett J.A."/>
            <person name="Hatakeyama M."/>
            <person name="Paape T."/>
            <person name="Ng C.H."/>
            <person name="Ang C.C."/>
            <person name="Tnah L.H."/>
            <person name="Lee C.T."/>
            <person name="Nishiyama T."/>
            <person name="Sese J."/>
            <person name="O'Brien M.J."/>
            <person name="Copetti D."/>
            <person name="Mohd Noor M.I."/>
            <person name="Ong R.C."/>
            <person name="Putra M."/>
            <person name="Sireger I.Z."/>
            <person name="Indrioko S."/>
            <person name="Kosugi Y."/>
            <person name="Izuno A."/>
            <person name="Isagi Y."/>
            <person name="Lee S.L."/>
            <person name="Shimizu K.K."/>
        </authorList>
    </citation>
    <scope>NUCLEOTIDE SEQUENCE [LARGE SCALE GENOMIC DNA]</scope>
    <source>
        <strain evidence="1">214</strain>
    </source>
</reference>
<evidence type="ECO:0000313" key="2">
    <source>
        <dbReference type="Proteomes" id="UP001054252"/>
    </source>
</evidence>
<accession>A0AAV5IJT8</accession>
<name>A0AAV5IJT8_9ROSI</name>
<gene>
    <name evidence="1" type="ORF">SLEP1_g12907</name>
</gene>
<protein>
    <submittedName>
        <fullName evidence="1">Uncharacterized protein</fullName>
    </submittedName>
</protein>
<sequence length="59" mass="6866">MVDTSIDFFLLVLSQHCLVWFQISVSDAIEAFNMERLKVLLLMGHYEVVGLDNIFIMFL</sequence>
<dbReference type="EMBL" id="BPVZ01000015">
    <property type="protein sequence ID" value="GKV00169.1"/>
    <property type="molecule type" value="Genomic_DNA"/>
</dbReference>
<evidence type="ECO:0000313" key="1">
    <source>
        <dbReference type="EMBL" id="GKV00169.1"/>
    </source>
</evidence>
<comment type="caution">
    <text evidence="1">The sequence shown here is derived from an EMBL/GenBank/DDBJ whole genome shotgun (WGS) entry which is preliminary data.</text>
</comment>
<proteinExistence type="predicted"/>
<keyword evidence="2" id="KW-1185">Reference proteome</keyword>
<dbReference type="Proteomes" id="UP001054252">
    <property type="component" value="Unassembled WGS sequence"/>
</dbReference>
<dbReference type="AlphaFoldDB" id="A0AAV5IJT8"/>
<organism evidence="1 2">
    <name type="scientific">Rubroshorea leprosula</name>
    <dbReference type="NCBI Taxonomy" id="152421"/>
    <lineage>
        <taxon>Eukaryota</taxon>
        <taxon>Viridiplantae</taxon>
        <taxon>Streptophyta</taxon>
        <taxon>Embryophyta</taxon>
        <taxon>Tracheophyta</taxon>
        <taxon>Spermatophyta</taxon>
        <taxon>Magnoliopsida</taxon>
        <taxon>eudicotyledons</taxon>
        <taxon>Gunneridae</taxon>
        <taxon>Pentapetalae</taxon>
        <taxon>rosids</taxon>
        <taxon>malvids</taxon>
        <taxon>Malvales</taxon>
        <taxon>Dipterocarpaceae</taxon>
        <taxon>Rubroshorea</taxon>
    </lineage>
</organism>